<comment type="caution">
    <text evidence="2">The sequence shown here is derived from an EMBL/GenBank/DDBJ whole genome shotgun (WGS) entry which is preliminary data.</text>
</comment>
<name>A0A368YAV5_9BACI</name>
<dbReference type="InterPro" id="IPR012454">
    <property type="entry name" value="DUF1659"/>
</dbReference>
<organism evidence="2 3">
    <name type="scientific">Saliterribacillus persicus</name>
    <dbReference type="NCBI Taxonomy" id="930114"/>
    <lineage>
        <taxon>Bacteria</taxon>
        <taxon>Bacillati</taxon>
        <taxon>Bacillota</taxon>
        <taxon>Bacilli</taxon>
        <taxon>Bacillales</taxon>
        <taxon>Bacillaceae</taxon>
        <taxon>Saliterribacillus</taxon>
    </lineage>
</organism>
<dbReference type="AlphaFoldDB" id="A0A368YAV5"/>
<dbReference type="Proteomes" id="UP000252585">
    <property type="component" value="Unassembled WGS sequence"/>
</dbReference>
<dbReference type="Pfam" id="PF07872">
    <property type="entry name" value="DUF1659"/>
    <property type="match status" value="1"/>
</dbReference>
<keyword evidence="3" id="KW-1185">Reference proteome</keyword>
<reference evidence="2 3" key="1">
    <citation type="submission" date="2018-07" db="EMBL/GenBank/DDBJ databases">
        <title>Genomic Encyclopedia of Type Strains, Phase IV (KMG-IV): sequencing the most valuable type-strain genomes for metagenomic binning, comparative biology and taxonomic classification.</title>
        <authorList>
            <person name="Goeker M."/>
        </authorList>
    </citation>
    <scope>NUCLEOTIDE SEQUENCE [LARGE SCALE GENOMIC DNA]</scope>
    <source>
        <strain evidence="2 3">DSM 27696</strain>
    </source>
</reference>
<protein>
    <submittedName>
        <fullName evidence="2">Uncharacterized protein DUF1659</fullName>
    </submittedName>
</protein>
<dbReference type="EMBL" id="QPJJ01000001">
    <property type="protein sequence ID" value="RCW77390.1"/>
    <property type="molecule type" value="Genomic_DNA"/>
</dbReference>
<feature type="domain" description="DUF1659" evidence="1">
    <location>
        <begin position="3"/>
        <end position="72"/>
    </location>
</feature>
<sequence>MAVAQRIDSRLQLVFENGLDLETGKQIYKTKSFNNVNMDATPDQLLAITEVLIPLQQLTLYRVKRNDTEVITAE</sequence>
<accession>A0A368YAV5</accession>
<evidence type="ECO:0000313" key="2">
    <source>
        <dbReference type="EMBL" id="RCW77390.1"/>
    </source>
</evidence>
<dbReference type="OrthoDB" id="48766at2"/>
<evidence type="ECO:0000259" key="1">
    <source>
        <dbReference type="Pfam" id="PF07872"/>
    </source>
</evidence>
<evidence type="ECO:0000313" key="3">
    <source>
        <dbReference type="Proteomes" id="UP000252585"/>
    </source>
</evidence>
<proteinExistence type="predicted"/>
<gene>
    <name evidence="2" type="ORF">DFR57_101263</name>
</gene>
<dbReference type="RefSeq" id="WP_114351322.1">
    <property type="nucleotide sequence ID" value="NZ_QPJJ01000001.1"/>
</dbReference>